<name>A0ACC2HA73_DALPE</name>
<protein>
    <submittedName>
        <fullName evidence="1">Uncharacterized protein</fullName>
    </submittedName>
</protein>
<gene>
    <name evidence="1" type="ORF">DPEC_G00047310</name>
</gene>
<sequence length="107" mass="12012">MDVVTAHGGGGFAVNGGDAQLRSHLSRYSWDRSATHPEIEVVLFVSGRLWHGTSLWWRQQQRRDARHSFPIRFRSLHRFSCSAALAATAGPQGLAVNFLRVTLRRSL</sequence>
<dbReference type="EMBL" id="CM055731">
    <property type="protein sequence ID" value="KAJ8012864.1"/>
    <property type="molecule type" value="Genomic_DNA"/>
</dbReference>
<evidence type="ECO:0000313" key="2">
    <source>
        <dbReference type="Proteomes" id="UP001157502"/>
    </source>
</evidence>
<dbReference type="Proteomes" id="UP001157502">
    <property type="component" value="Chromosome 4"/>
</dbReference>
<accession>A0ACC2HA73</accession>
<evidence type="ECO:0000313" key="1">
    <source>
        <dbReference type="EMBL" id="KAJ8012864.1"/>
    </source>
</evidence>
<organism evidence="1 2">
    <name type="scientific">Dallia pectoralis</name>
    <name type="common">Alaska blackfish</name>
    <dbReference type="NCBI Taxonomy" id="75939"/>
    <lineage>
        <taxon>Eukaryota</taxon>
        <taxon>Metazoa</taxon>
        <taxon>Chordata</taxon>
        <taxon>Craniata</taxon>
        <taxon>Vertebrata</taxon>
        <taxon>Euteleostomi</taxon>
        <taxon>Actinopterygii</taxon>
        <taxon>Neopterygii</taxon>
        <taxon>Teleostei</taxon>
        <taxon>Protacanthopterygii</taxon>
        <taxon>Esociformes</taxon>
        <taxon>Umbridae</taxon>
        <taxon>Dallia</taxon>
    </lineage>
</organism>
<keyword evidence="2" id="KW-1185">Reference proteome</keyword>
<proteinExistence type="predicted"/>
<reference evidence="1" key="1">
    <citation type="submission" date="2021-05" db="EMBL/GenBank/DDBJ databases">
        <authorList>
            <person name="Pan Q."/>
            <person name="Jouanno E."/>
            <person name="Zahm M."/>
            <person name="Klopp C."/>
            <person name="Cabau C."/>
            <person name="Louis A."/>
            <person name="Berthelot C."/>
            <person name="Parey E."/>
            <person name="Roest Crollius H."/>
            <person name="Montfort J."/>
            <person name="Robinson-Rechavi M."/>
            <person name="Bouchez O."/>
            <person name="Lampietro C."/>
            <person name="Lopez Roques C."/>
            <person name="Donnadieu C."/>
            <person name="Postlethwait J."/>
            <person name="Bobe J."/>
            <person name="Dillon D."/>
            <person name="Chandos A."/>
            <person name="von Hippel F."/>
            <person name="Guiguen Y."/>
        </authorList>
    </citation>
    <scope>NUCLEOTIDE SEQUENCE</scope>
    <source>
        <strain evidence="1">YG-Jan2019</strain>
    </source>
</reference>
<comment type="caution">
    <text evidence="1">The sequence shown here is derived from an EMBL/GenBank/DDBJ whole genome shotgun (WGS) entry which is preliminary data.</text>
</comment>